<comment type="similarity">
    <text evidence="1 15">Belongs to the helicase family. RecG subfamily.</text>
</comment>
<dbReference type="GO" id="GO:0006310">
    <property type="term" value="P:DNA recombination"/>
    <property type="evidence" value="ECO:0007669"/>
    <property type="project" value="UniProtKB-UniRule"/>
</dbReference>
<evidence type="ECO:0000256" key="11">
    <source>
        <dbReference type="ARBA" id="ARBA00023235"/>
    </source>
</evidence>
<keyword evidence="9 15" id="KW-0233">DNA recombination</keyword>
<dbReference type="Gene3D" id="2.40.50.140">
    <property type="entry name" value="Nucleic acid-binding proteins"/>
    <property type="match status" value="1"/>
</dbReference>
<dbReference type="EC" id="5.6.2.4" evidence="13 15"/>
<keyword evidence="6 15" id="KW-0347">Helicase</keyword>
<dbReference type="NCBIfam" id="NF008168">
    <property type="entry name" value="PRK10917.2-2"/>
    <property type="match status" value="1"/>
</dbReference>
<keyword evidence="7 15" id="KW-0067">ATP-binding</keyword>
<evidence type="ECO:0000256" key="12">
    <source>
        <dbReference type="ARBA" id="ARBA00034617"/>
    </source>
</evidence>
<evidence type="ECO:0000256" key="4">
    <source>
        <dbReference type="ARBA" id="ARBA00022763"/>
    </source>
</evidence>
<dbReference type="Pfam" id="PF17191">
    <property type="entry name" value="RecG_wedge"/>
    <property type="match status" value="1"/>
</dbReference>
<dbReference type="InterPro" id="IPR004609">
    <property type="entry name" value="ATP-dep_DNA_helicase_RecG"/>
</dbReference>
<evidence type="ECO:0000259" key="17">
    <source>
        <dbReference type="PROSITE" id="PS51194"/>
    </source>
</evidence>
<keyword evidence="8" id="KW-0238">DNA-binding</keyword>
<dbReference type="EMBL" id="JACHON010000001">
    <property type="protein sequence ID" value="MBB6511402.1"/>
    <property type="molecule type" value="Genomic_DNA"/>
</dbReference>
<dbReference type="Gene3D" id="3.40.50.300">
    <property type="entry name" value="P-loop containing nucleotide triphosphate hydrolases"/>
    <property type="match status" value="2"/>
</dbReference>
<name>A0A841RH86_9BACI</name>
<dbReference type="SUPFAM" id="SSF50249">
    <property type="entry name" value="Nucleic acid-binding proteins"/>
    <property type="match status" value="1"/>
</dbReference>
<dbReference type="InterPro" id="IPR012340">
    <property type="entry name" value="NA-bd_OB-fold"/>
</dbReference>
<comment type="function">
    <text evidence="15">Plays a critical role in recombination and DNA repair. Helps process Holliday junction intermediates to mature products by catalyzing branch migration. Has replication fork regression activity, unwinds stalled or blocked replication forks to make a HJ that can be resolved. Has a DNA unwinding activity characteristic of a DNA helicase with 3'-5' polarity.</text>
</comment>
<keyword evidence="19" id="KW-1185">Reference proteome</keyword>
<evidence type="ECO:0000313" key="19">
    <source>
        <dbReference type="Proteomes" id="UP000572212"/>
    </source>
</evidence>
<dbReference type="InterPro" id="IPR014001">
    <property type="entry name" value="Helicase_ATP-bd"/>
</dbReference>
<evidence type="ECO:0000256" key="2">
    <source>
        <dbReference type="ARBA" id="ARBA00017846"/>
    </source>
</evidence>
<dbReference type="NCBIfam" id="NF008165">
    <property type="entry name" value="PRK10917.1-3"/>
    <property type="match status" value="1"/>
</dbReference>
<dbReference type="CDD" id="cd18811">
    <property type="entry name" value="SF2_C_RecG"/>
    <property type="match status" value="1"/>
</dbReference>
<evidence type="ECO:0000256" key="8">
    <source>
        <dbReference type="ARBA" id="ARBA00023125"/>
    </source>
</evidence>
<sequence>MTDSIGEIAGIGPKMAEKLQAIGIYRIQDLLNYFPIRYDQYEQKPLHELTHQDKVTIVGKVIHPPQVSYFHKKRSRLVVSLQVDNVAVKGIIFNRAFAKDHFQPGEIVTVNGKWDQHRLQITIDQYRKGAIDKNAPITAIYSSRGEIKQAQIKKWMKLAFEAYKQDIEEILPLSYLQNYKLPTRAEAFQEIHFPSSFYHLKHAKRRLIYEELLIFQLQMQQLRKNTKEQTKGNAKEIDKQEVDQLIESFPFELTTAQNNVLNEIFKDLSQPYRMNRLLQGDVGSGKTAVAIASLYGVVKAGEQTAFMVPTEILAEQHEASMKEILPEDITIMRLTSSVKGKKRKEILAALASGECDVIIGTHALIQDEVHFKNLGYVIIDEQHRFGVKQRNILQEKGILADTLYMTATPIPRTLSITMYGDMDVSKIDEMPKGRQPIETYWVKPNMMNRIFAFVYEQVKQGSQAYVICPLIEESDKLDIQNALDVYQQLSLILEGRAKVGLMHGRLPSDEKETVMRDFANNDIQILVSTTVVEVGVNVPNATVMVIQDADRFGLSQLHQLRGRVGRGTKKSFCILMADPKGETGKERMQIMSETTDGFELAEKDLQLRGAGDIFGVKQSGLPEFKLADIVHDYRALETARNDAYEIIFGNKLVEPEYEKLKKYVNQNLLHDDTLLN</sequence>
<evidence type="ECO:0000256" key="1">
    <source>
        <dbReference type="ARBA" id="ARBA00007504"/>
    </source>
</evidence>
<dbReference type="SUPFAM" id="SSF52540">
    <property type="entry name" value="P-loop containing nucleoside triphosphate hydrolases"/>
    <property type="match status" value="2"/>
</dbReference>
<protein>
    <recommendedName>
        <fullName evidence="2 15">ATP-dependent DNA helicase RecG</fullName>
        <ecNumber evidence="13 15">5.6.2.4</ecNumber>
    </recommendedName>
</protein>
<dbReference type="SMART" id="SM00490">
    <property type="entry name" value="HELICc"/>
    <property type="match status" value="1"/>
</dbReference>
<dbReference type="GO" id="GO:0005524">
    <property type="term" value="F:ATP binding"/>
    <property type="evidence" value="ECO:0007669"/>
    <property type="project" value="UniProtKB-KW"/>
</dbReference>
<evidence type="ECO:0000259" key="16">
    <source>
        <dbReference type="PROSITE" id="PS51192"/>
    </source>
</evidence>
<comment type="caution">
    <text evidence="18">The sequence shown here is derived from an EMBL/GenBank/DDBJ whole genome shotgun (WGS) entry which is preliminary data.</text>
</comment>
<organism evidence="18 19">
    <name type="scientific">Gracilibacillus halotolerans</name>
    <dbReference type="NCBI Taxonomy" id="74386"/>
    <lineage>
        <taxon>Bacteria</taxon>
        <taxon>Bacillati</taxon>
        <taxon>Bacillota</taxon>
        <taxon>Bacilli</taxon>
        <taxon>Bacillales</taxon>
        <taxon>Bacillaceae</taxon>
        <taxon>Gracilibacillus</taxon>
    </lineage>
</organism>
<keyword evidence="11" id="KW-0413">Isomerase</keyword>
<accession>A0A841RH86</accession>
<dbReference type="Proteomes" id="UP000572212">
    <property type="component" value="Unassembled WGS sequence"/>
</dbReference>
<evidence type="ECO:0000256" key="9">
    <source>
        <dbReference type="ARBA" id="ARBA00023172"/>
    </source>
</evidence>
<dbReference type="GO" id="GO:0016787">
    <property type="term" value="F:hydrolase activity"/>
    <property type="evidence" value="ECO:0007669"/>
    <property type="project" value="UniProtKB-KW"/>
</dbReference>
<dbReference type="InterPro" id="IPR045562">
    <property type="entry name" value="RecG_dom3_C"/>
</dbReference>
<dbReference type="PROSITE" id="PS51192">
    <property type="entry name" value="HELICASE_ATP_BIND_1"/>
    <property type="match status" value="1"/>
</dbReference>
<evidence type="ECO:0000256" key="13">
    <source>
        <dbReference type="ARBA" id="ARBA00034808"/>
    </source>
</evidence>
<dbReference type="InterPro" id="IPR027417">
    <property type="entry name" value="P-loop_NTPase"/>
</dbReference>
<evidence type="ECO:0000256" key="6">
    <source>
        <dbReference type="ARBA" id="ARBA00022806"/>
    </source>
</evidence>
<evidence type="ECO:0000256" key="3">
    <source>
        <dbReference type="ARBA" id="ARBA00022741"/>
    </source>
</evidence>
<evidence type="ECO:0000256" key="5">
    <source>
        <dbReference type="ARBA" id="ARBA00022801"/>
    </source>
</evidence>
<evidence type="ECO:0000313" key="18">
    <source>
        <dbReference type="EMBL" id="MBB6511402.1"/>
    </source>
</evidence>
<keyword evidence="10 15" id="KW-0234">DNA repair</keyword>
<dbReference type="Pfam" id="PF00271">
    <property type="entry name" value="Helicase_C"/>
    <property type="match status" value="1"/>
</dbReference>
<dbReference type="PANTHER" id="PTHR47964">
    <property type="entry name" value="ATP-DEPENDENT DNA HELICASE HOMOLOG RECG, CHLOROPLASTIC"/>
    <property type="match status" value="1"/>
</dbReference>
<dbReference type="GO" id="GO:0043138">
    <property type="term" value="F:3'-5' DNA helicase activity"/>
    <property type="evidence" value="ECO:0007669"/>
    <property type="project" value="UniProtKB-EC"/>
</dbReference>
<dbReference type="InterPro" id="IPR011545">
    <property type="entry name" value="DEAD/DEAH_box_helicase_dom"/>
</dbReference>
<dbReference type="AlphaFoldDB" id="A0A841RH86"/>
<evidence type="ECO:0000256" key="10">
    <source>
        <dbReference type="ARBA" id="ARBA00023204"/>
    </source>
</evidence>
<dbReference type="GO" id="GO:0003677">
    <property type="term" value="F:DNA binding"/>
    <property type="evidence" value="ECO:0007669"/>
    <property type="project" value="UniProtKB-KW"/>
</dbReference>
<keyword evidence="4 15" id="KW-0227">DNA damage</keyword>
<feature type="domain" description="Helicase ATP-binding" evidence="16">
    <location>
        <begin position="267"/>
        <end position="427"/>
    </location>
</feature>
<evidence type="ECO:0000256" key="7">
    <source>
        <dbReference type="ARBA" id="ARBA00022840"/>
    </source>
</evidence>
<dbReference type="CDD" id="cd04488">
    <property type="entry name" value="RecG_wedge_OBF"/>
    <property type="match status" value="1"/>
</dbReference>
<comment type="catalytic activity">
    <reaction evidence="12 15">
        <text>Couples ATP hydrolysis with the unwinding of duplex DNA by translocating in the 3'-5' direction.</text>
        <dbReference type="EC" id="5.6.2.4"/>
    </reaction>
</comment>
<evidence type="ECO:0000256" key="15">
    <source>
        <dbReference type="RuleBase" id="RU363016"/>
    </source>
</evidence>
<proteinExistence type="inferred from homology"/>
<feature type="domain" description="Helicase C-terminal" evidence="17">
    <location>
        <begin position="446"/>
        <end position="606"/>
    </location>
</feature>
<dbReference type="Gene3D" id="1.10.150.20">
    <property type="entry name" value="5' to 3' exonuclease, C-terminal subdomain"/>
    <property type="match status" value="1"/>
</dbReference>
<dbReference type="PROSITE" id="PS51194">
    <property type="entry name" value="HELICASE_CTER"/>
    <property type="match status" value="1"/>
</dbReference>
<dbReference type="InterPro" id="IPR033454">
    <property type="entry name" value="RecG_wedge"/>
</dbReference>
<evidence type="ECO:0000256" key="14">
    <source>
        <dbReference type="ARBA" id="ARBA00048988"/>
    </source>
</evidence>
<dbReference type="Pfam" id="PF19833">
    <property type="entry name" value="RecG_dom3_C"/>
    <property type="match status" value="1"/>
</dbReference>
<dbReference type="NCBIfam" id="TIGR00643">
    <property type="entry name" value="recG"/>
    <property type="match status" value="1"/>
</dbReference>
<dbReference type="InterPro" id="IPR047112">
    <property type="entry name" value="RecG/Mfd"/>
</dbReference>
<keyword evidence="5 15" id="KW-0378">Hydrolase</keyword>
<dbReference type="SMART" id="SM00487">
    <property type="entry name" value="DEXDc"/>
    <property type="match status" value="1"/>
</dbReference>
<gene>
    <name evidence="18" type="ORF">GGQ92_000169</name>
</gene>
<dbReference type="PANTHER" id="PTHR47964:SF1">
    <property type="entry name" value="ATP-DEPENDENT DNA HELICASE HOMOLOG RECG, CHLOROPLASTIC"/>
    <property type="match status" value="1"/>
</dbReference>
<dbReference type="GO" id="GO:0006281">
    <property type="term" value="P:DNA repair"/>
    <property type="evidence" value="ECO:0007669"/>
    <property type="project" value="UniProtKB-UniRule"/>
</dbReference>
<keyword evidence="3 15" id="KW-0547">Nucleotide-binding</keyword>
<dbReference type="InterPro" id="IPR001650">
    <property type="entry name" value="Helicase_C-like"/>
</dbReference>
<dbReference type="CDD" id="cd17992">
    <property type="entry name" value="DEXHc_RecG"/>
    <property type="match status" value="1"/>
</dbReference>
<reference evidence="18 19" key="1">
    <citation type="submission" date="2020-08" db="EMBL/GenBank/DDBJ databases">
        <title>Genomic Encyclopedia of Type Strains, Phase IV (KMG-IV): sequencing the most valuable type-strain genomes for metagenomic binning, comparative biology and taxonomic classification.</title>
        <authorList>
            <person name="Goeker M."/>
        </authorList>
    </citation>
    <scope>NUCLEOTIDE SEQUENCE [LARGE SCALE GENOMIC DNA]</scope>
    <source>
        <strain evidence="18 19">DSM 11805</strain>
    </source>
</reference>
<comment type="catalytic activity">
    <reaction evidence="14 15">
        <text>ATP + H2O = ADP + phosphate + H(+)</text>
        <dbReference type="Rhea" id="RHEA:13065"/>
        <dbReference type="ChEBI" id="CHEBI:15377"/>
        <dbReference type="ChEBI" id="CHEBI:15378"/>
        <dbReference type="ChEBI" id="CHEBI:30616"/>
        <dbReference type="ChEBI" id="CHEBI:43474"/>
        <dbReference type="ChEBI" id="CHEBI:456216"/>
        <dbReference type="EC" id="5.6.2.4"/>
    </reaction>
</comment>
<dbReference type="Pfam" id="PF00270">
    <property type="entry name" value="DEAD"/>
    <property type="match status" value="1"/>
</dbReference>